<evidence type="ECO:0000313" key="14">
    <source>
        <dbReference type="Proteomes" id="UP000236161"/>
    </source>
</evidence>
<dbReference type="PANTHER" id="PTHR46481:SF7">
    <property type="entry name" value="ZINC FINGER BED DOMAIN-CONTAINING PROTEIN RICESLEEPER 2-LIKE"/>
    <property type="match status" value="1"/>
</dbReference>
<evidence type="ECO:0000256" key="2">
    <source>
        <dbReference type="ARBA" id="ARBA00011738"/>
    </source>
</evidence>
<dbReference type="STRING" id="1088818.A0A2I0A157"/>
<keyword evidence="8" id="KW-0804">Transcription</keyword>
<evidence type="ECO:0000256" key="4">
    <source>
        <dbReference type="ARBA" id="ARBA00022771"/>
    </source>
</evidence>
<dbReference type="GO" id="GO:0005634">
    <property type="term" value="C:nucleus"/>
    <property type="evidence" value="ECO:0007669"/>
    <property type="project" value="UniProtKB-SubCell"/>
</dbReference>
<dbReference type="GO" id="GO:0046983">
    <property type="term" value="F:protein dimerization activity"/>
    <property type="evidence" value="ECO:0007669"/>
    <property type="project" value="InterPro"/>
</dbReference>
<proteinExistence type="predicted"/>
<evidence type="ECO:0000256" key="8">
    <source>
        <dbReference type="ARBA" id="ARBA00023163"/>
    </source>
</evidence>
<protein>
    <submittedName>
        <fullName evidence="13">AC transposase</fullName>
    </submittedName>
</protein>
<name>A0A2I0A157_9ASPA</name>
<dbReference type="InterPro" id="IPR025525">
    <property type="entry name" value="hAT-like_transposase_RNase-H"/>
</dbReference>
<dbReference type="InterPro" id="IPR008906">
    <property type="entry name" value="HATC_C_dom"/>
</dbReference>
<evidence type="ECO:0000256" key="1">
    <source>
        <dbReference type="ARBA" id="ARBA00004123"/>
    </source>
</evidence>
<sequence length="708" mass="80749">MRAAAGLPELDLAGVVDQGRFHYDERNPVLLSLDLNPGNVDGSLERYNCNFSYCLSIKGFYMDAKIMIDMPLVPRVELLEVGLGPSDKGNAASTPKTKKKSMTSLYLKFFETAPDGKSRLCKFCKQSYSIATATGNLGRHLNHRHPGYDRVNDATQQPPEDSVSHIKPPSQVKLENIDFDCLNWLLLKWSIKSSIPPPIFEENGIINCLKFLNSSVTLWSAEKVHAVTLEIFRSMQQDVKASLEHINSKVSITLNFWTSHEQLFYMSINCHWIDESWSLRRVLLEVRHIPYPCTGSEIFHLLVDVLRMYNLEKKVLSCTSDNSQLAIAACHALKEEMDARKVPFYYLPCAAHTLNQIIEDGLRSPKPILSKIREFALELNSVPEIAQDFMQLATIYQEGPWNFPLDTSATWNGGYTLLDIVLKAPNSMDNTIKKHEETFGSRNLLLNNTEKSVISILHSYLEPFHKITTNLSTCKFPTVGLVLFFMDHVFELIGNCREACRHDWLNNIAEEMAKRARVFTSQGYNLFTYIAAVLDPRIKKDLIPENLNLDKNLEEARNHFTRYYASSHSPEEANMLSFAEEIARKRRRVSTKTANDELSQYLSEPPAPIAADVLEWWKLNSSRYPRLSAMARDYLAVQGTSVDPEDLFSNKGDRMKKKQFSLPYASMKAIMCIDSWSHCGFKFKFRSAEINYEKLVDDTYFDSGNSKC</sequence>
<keyword evidence="3" id="KW-0479">Metal-binding</keyword>
<dbReference type="Proteomes" id="UP000236161">
    <property type="component" value="Unassembled WGS sequence"/>
</dbReference>
<evidence type="ECO:0000259" key="11">
    <source>
        <dbReference type="Pfam" id="PF05699"/>
    </source>
</evidence>
<dbReference type="SMART" id="SM00614">
    <property type="entry name" value="ZnF_BED"/>
    <property type="match status" value="1"/>
</dbReference>
<keyword evidence="5" id="KW-0862">Zinc</keyword>
<dbReference type="InterPro" id="IPR052035">
    <property type="entry name" value="ZnF_BED_domain_contain"/>
</dbReference>
<feature type="domain" description="BED-type" evidence="10">
    <location>
        <begin position="105"/>
        <end position="146"/>
    </location>
</feature>
<keyword evidence="6" id="KW-0805">Transcription regulation</keyword>
<keyword evidence="9" id="KW-0539">Nucleus</keyword>
<comment type="subunit">
    <text evidence="2">Homodimer.</text>
</comment>
<keyword evidence="14" id="KW-1185">Reference proteome</keyword>
<dbReference type="EMBL" id="KZ452039">
    <property type="protein sequence ID" value="PKA49280.1"/>
    <property type="molecule type" value="Genomic_DNA"/>
</dbReference>
<comment type="subcellular location">
    <subcellularLocation>
        <location evidence="1">Nucleus</location>
    </subcellularLocation>
</comment>
<dbReference type="AlphaFoldDB" id="A0A2I0A157"/>
<evidence type="ECO:0000256" key="3">
    <source>
        <dbReference type="ARBA" id="ARBA00022723"/>
    </source>
</evidence>
<reference evidence="13 14" key="1">
    <citation type="journal article" date="2017" name="Nature">
        <title>The Apostasia genome and the evolution of orchids.</title>
        <authorList>
            <person name="Zhang G.Q."/>
            <person name="Liu K.W."/>
            <person name="Li Z."/>
            <person name="Lohaus R."/>
            <person name="Hsiao Y.Y."/>
            <person name="Niu S.C."/>
            <person name="Wang J.Y."/>
            <person name="Lin Y.C."/>
            <person name="Xu Q."/>
            <person name="Chen L.J."/>
            <person name="Yoshida K."/>
            <person name="Fujiwara S."/>
            <person name="Wang Z.W."/>
            <person name="Zhang Y.Q."/>
            <person name="Mitsuda N."/>
            <person name="Wang M."/>
            <person name="Liu G.H."/>
            <person name="Pecoraro L."/>
            <person name="Huang H.X."/>
            <person name="Xiao X.J."/>
            <person name="Lin M."/>
            <person name="Wu X.Y."/>
            <person name="Wu W.L."/>
            <person name="Chen Y.Y."/>
            <person name="Chang S.B."/>
            <person name="Sakamoto S."/>
            <person name="Ohme-Takagi M."/>
            <person name="Yagi M."/>
            <person name="Zeng S.J."/>
            <person name="Shen C.Y."/>
            <person name="Yeh C.M."/>
            <person name="Luo Y.B."/>
            <person name="Tsai W.C."/>
            <person name="Van de Peer Y."/>
            <person name="Liu Z.J."/>
        </authorList>
    </citation>
    <scope>NUCLEOTIDE SEQUENCE [LARGE SCALE GENOMIC DNA]</scope>
    <source>
        <strain evidence="14">cv. Shenzhen</strain>
        <tissue evidence="13">Stem</tissue>
    </source>
</reference>
<evidence type="ECO:0000256" key="9">
    <source>
        <dbReference type="ARBA" id="ARBA00023242"/>
    </source>
</evidence>
<evidence type="ECO:0000313" key="13">
    <source>
        <dbReference type="EMBL" id="PKA49280.1"/>
    </source>
</evidence>
<dbReference type="PANTHER" id="PTHR46481">
    <property type="entry name" value="ZINC FINGER BED DOMAIN-CONTAINING PROTEIN 4"/>
    <property type="match status" value="1"/>
</dbReference>
<dbReference type="InterPro" id="IPR003656">
    <property type="entry name" value="Znf_BED"/>
</dbReference>
<dbReference type="GO" id="GO:0008270">
    <property type="term" value="F:zinc ion binding"/>
    <property type="evidence" value="ECO:0007669"/>
    <property type="project" value="UniProtKB-KW"/>
</dbReference>
<keyword evidence="7" id="KW-0238">DNA-binding</keyword>
<gene>
    <name evidence="13" type="ORF">AXF42_Ash014182</name>
</gene>
<dbReference type="GO" id="GO:0003677">
    <property type="term" value="F:DNA binding"/>
    <property type="evidence" value="ECO:0007669"/>
    <property type="project" value="UniProtKB-KW"/>
</dbReference>
<evidence type="ECO:0000256" key="5">
    <source>
        <dbReference type="ARBA" id="ARBA00022833"/>
    </source>
</evidence>
<feature type="domain" description="hAT-like transposase RNase-H fold" evidence="12">
    <location>
        <begin position="472"/>
        <end position="551"/>
    </location>
</feature>
<evidence type="ECO:0000259" key="10">
    <source>
        <dbReference type="Pfam" id="PF02892"/>
    </source>
</evidence>
<accession>A0A2I0A157</accession>
<keyword evidence="4" id="KW-0863">Zinc-finger</keyword>
<dbReference type="OrthoDB" id="1715602at2759"/>
<dbReference type="Pfam" id="PF02892">
    <property type="entry name" value="zf-BED"/>
    <property type="match status" value="1"/>
</dbReference>
<dbReference type="Pfam" id="PF05699">
    <property type="entry name" value="Dimer_Tnp_hAT"/>
    <property type="match status" value="1"/>
</dbReference>
<evidence type="ECO:0000256" key="6">
    <source>
        <dbReference type="ARBA" id="ARBA00023015"/>
    </source>
</evidence>
<organism evidence="13 14">
    <name type="scientific">Apostasia shenzhenica</name>
    <dbReference type="NCBI Taxonomy" id="1088818"/>
    <lineage>
        <taxon>Eukaryota</taxon>
        <taxon>Viridiplantae</taxon>
        <taxon>Streptophyta</taxon>
        <taxon>Embryophyta</taxon>
        <taxon>Tracheophyta</taxon>
        <taxon>Spermatophyta</taxon>
        <taxon>Magnoliopsida</taxon>
        <taxon>Liliopsida</taxon>
        <taxon>Asparagales</taxon>
        <taxon>Orchidaceae</taxon>
        <taxon>Apostasioideae</taxon>
        <taxon>Apostasia</taxon>
    </lineage>
</organism>
<dbReference type="InterPro" id="IPR012337">
    <property type="entry name" value="RNaseH-like_sf"/>
</dbReference>
<evidence type="ECO:0000256" key="7">
    <source>
        <dbReference type="ARBA" id="ARBA00023125"/>
    </source>
</evidence>
<feature type="domain" description="HAT C-terminal dimerisation" evidence="11">
    <location>
        <begin position="597"/>
        <end position="676"/>
    </location>
</feature>
<evidence type="ECO:0000259" key="12">
    <source>
        <dbReference type="Pfam" id="PF14372"/>
    </source>
</evidence>
<dbReference type="Pfam" id="PF14372">
    <property type="entry name" value="hAT-like_RNase-H"/>
    <property type="match status" value="1"/>
</dbReference>
<dbReference type="SUPFAM" id="SSF53098">
    <property type="entry name" value="Ribonuclease H-like"/>
    <property type="match status" value="1"/>
</dbReference>